<dbReference type="EnsemblProtists" id="PYU1_T005020">
    <property type="protein sequence ID" value="PYU1_T005020"/>
    <property type="gene ID" value="PYU1_G005009"/>
</dbReference>
<sequence length="338" mass="36606">MVLTGTLAITVHRIDVTLPPATDDKPQAPKDHNIKFLIGGVEKHTKYSKGHHDADVEQKLNFDLTNVDEADGAVLEIHTHNKNKKPLIVNKLPLATFVDGMSEKTITFTSGHEKPTVVKVYISAVWSPKNAPPKAAAPATVNKPQTSLTVYEAHRPWFARVSYYYDTTKNVYSYTTSFRVVSKLARFGESSANVVLQKVSGKSLHDIDQQFLVPVLDTLDNKVDATISTVVTTLIAGQQYVLKKKDDVVDTASVVASKGTSSVSAVVGTTVGGVVKVKDYTTTQLVNASSAAYSTVVTVKDYTTTQVVNVSSSTYGTVKGATFYVLSHVPYLGTKIRA</sequence>
<reference evidence="1" key="3">
    <citation type="submission" date="2015-02" db="UniProtKB">
        <authorList>
            <consortium name="EnsemblProtists"/>
        </authorList>
    </citation>
    <scope>IDENTIFICATION</scope>
    <source>
        <strain evidence="1">DAOM BR144</strain>
    </source>
</reference>
<organism evidence="1 2">
    <name type="scientific">Globisporangium ultimum (strain ATCC 200006 / CBS 805.95 / DAOM BR144)</name>
    <name type="common">Pythium ultimum</name>
    <dbReference type="NCBI Taxonomy" id="431595"/>
    <lineage>
        <taxon>Eukaryota</taxon>
        <taxon>Sar</taxon>
        <taxon>Stramenopiles</taxon>
        <taxon>Oomycota</taxon>
        <taxon>Peronosporomycetes</taxon>
        <taxon>Pythiales</taxon>
        <taxon>Pythiaceae</taxon>
        <taxon>Globisporangium</taxon>
    </lineage>
</organism>
<dbReference type="VEuPathDB" id="FungiDB:PYU1_G005009"/>
<protein>
    <submittedName>
        <fullName evidence="1">Uncharacterized protein</fullName>
    </submittedName>
</protein>
<proteinExistence type="predicted"/>
<dbReference type="AlphaFoldDB" id="K3WJ78"/>
<keyword evidence="2" id="KW-1185">Reference proteome</keyword>
<accession>K3WJ78</accession>
<evidence type="ECO:0000313" key="1">
    <source>
        <dbReference type="EnsemblProtists" id="PYU1_T005020"/>
    </source>
</evidence>
<dbReference type="InParanoid" id="K3WJ78"/>
<dbReference type="OMA" id="HRPWFAR"/>
<reference evidence="2" key="1">
    <citation type="journal article" date="2010" name="Genome Biol.">
        <title>Genome sequence of the necrotrophic plant pathogen Pythium ultimum reveals original pathogenicity mechanisms and effector repertoire.</title>
        <authorList>
            <person name="Levesque C.A."/>
            <person name="Brouwer H."/>
            <person name="Cano L."/>
            <person name="Hamilton J.P."/>
            <person name="Holt C."/>
            <person name="Huitema E."/>
            <person name="Raffaele S."/>
            <person name="Robideau G.P."/>
            <person name="Thines M."/>
            <person name="Win J."/>
            <person name="Zerillo M.M."/>
            <person name="Beakes G.W."/>
            <person name="Boore J.L."/>
            <person name="Busam D."/>
            <person name="Dumas B."/>
            <person name="Ferriera S."/>
            <person name="Fuerstenberg S.I."/>
            <person name="Gachon C.M."/>
            <person name="Gaulin E."/>
            <person name="Govers F."/>
            <person name="Grenville-Briggs L."/>
            <person name="Horner N."/>
            <person name="Hostetler J."/>
            <person name="Jiang R.H."/>
            <person name="Johnson J."/>
            <person name="Krajaejun T."/>
            <person name="Lin H."/>
            <person name="Meijer H.J."/>
            <person name="Moore B."/>
            <person name="Morris P."/>
            <person name="Phuntmart V."/>
            <person name="Puiu D."/>
            <person name="Shetty J."/>
            <person name="Stajich J.E."/>
            <person name="Tripathy S."/>
            <person name="Wawra S."/>
            <person name="van West P."/>
            <person name="Whitty B.R."/>
            <person name="Coutinho P.M."/>
            <person name="Henrissat B."/>
            <person name="Martin F."/>
            <person name="Thomas P.D."/>
            <person name="Tyler B.M."/>
            <person name="De Vries R.P."/>
            <person name="Kamoun S."/>
            <person name="Yandell M."/>
            <person name="Tisserat N."/>
            <person name="Buell C.R."/>
        </authorList>
    </citation>
    <scope>NUCLEOTIDE SEQUENCE</scope>
    <source>
        <strain evidence="2">DAOM:BR144</strain>
    </source>
</reference>
<name>K3WJ78_GLOUD</name>
<evidence type="ECO:0000313" key="2">
    <source>
        <dbReference type="Proteomes" id="UP000019132"/>
    </source>
</evidence>
<dbReference type="eggNOG" id="ENOG502S6U2">
    <property type="taxonomic scope" value="Eukaryota"/>
</dbReference>
<dbReference type="EMBL" id="GL376564">
    <property type="status" value="NOT_ANNOTATED_CDS"/>
    <property type="molecule type" value="Genomic_DNA"/>
</dbReference>
<reference evidence="2" key="2">
    <citation type="submission" date="2010-04" db="EMBL/GenBank/DDBJ databases">
        <authorList>
            <person name="Buell R."/>
            <person name="Hamilton J."/>
            <person name="Hostetler J."/>
        </authorList>
    </citation>
    <scope>NUCLEOTIDE SEQUENCE [LARGE SCALE GENOMIC DNA]</scope>
    <source>
        <strain evidence="2">DAOM:BR144</strain>
    </source>
</reference>
<dbReference type="Proteomes" id="UP000019132">
    <property type="component" value="Unassembled WGS sequence"/>
</dbReference>
<dbReference type="HOGENOM" id="CLU_077037_0_0_1"/>